<gene>
    <name evidence="3" type="ORF">FF38_06609</name>
</gene>
<dbReference type="EMBL" id="JRES01000328">
    <property type="protein sequence ID" value="KNC32257.1"/>
    <property type="molecule type" value="Genomic_DNA"/>
</dbReference>
<keyword evidence="2" id="KW-0732">Signal</keyword>
<organism evidence="3 4">
    <name type="scientific">Lucilia cuprina</name>
    <name type="common">Green bottle fly</name>
    <name type="synonym">Australian sheep blowfly</name>
    <dbReference type="NCBI Taxonomy" id="7375"/>
    <lineage>
        <taxon>Eukaryota</taxon>
        <taxon>Metazoa</taxon>
        <taxon>Ecdysozoa</taxon>
        <taxon>Arthropoda</taxon>
        <taxon>Hexapoda</taxon>
        <taxon>Insecta</taxon>
        <taxon>Pterygota</taxon>
        <taxon>Neoptera</taxon>
        <taxon>Endopterygota</taxon>
        <taxon>Diptera</taxon>
        <taxon>Brachycera</taxon>
        <taxon>Muscomorpha</taxon>
        <taxon>Oestroidea</taxon>
        <taxon>Calliphoridae</taxon>
        <taxon>Luciliinae</taxon>
        <taxon>Lucilia</taxon>
    </lineage>
</organism>
<reference evidence="3 4" key="1">
    <citation type="journal article" date="2015" name="Nat. Commun.">
        <title>Lucilia cuprina genome unlocks parasitic fly biology to underpin future interventions.</title>
        <authorList>
            <person name="Anstead C.A."/>
            <person name="Korhonen P.K."/>
            <person name="Young N.D."/>
            <person name="Hall R.S."/>
            <person name="Jex A.R."/>
            <person name="Murali S.C."/>
            <person name="Hughes D.S."/>
            <person name="Lee S.F."/>
            <person name="Perry T."/>
            <person name="Stroehlein A.J."/>
            <person name="Ansell B.R."/>
            <person name="Breugelmans B."/>
            <person name="Hofmann A."/>
            <person name="Qu J."/>
            <person name="Dugan S."/>
            <person name="Lee S.L."/>
            <person name="Chao H."/>
            <person name="Dinh H."/>
            <person name="Han Y."/>
            <person name="Doddapaneni H.V."/>
            <person name="Worley K.C."/>
            <person name="Muzny D.M."/>
            <person name="Ioannidis P."/>
            <person name="Waterhouse R.M."/>
            <person name="Zdobnov E.M."/>
            <person name="James P.J."/>
            <person name="Bagnall N.H."/>
            <person name="Kotze A.C."/>
            <person name="Gibbs R.A."/>
            <person name="Richards S."/>
            <person name="Batterham P."/>
            <person name="Gasser R.B."/>
        </authorList>
    </citation>
    <scope>NUCLEOTIDE SEQUENCE [LARGE SCALE GENOMIC DNA]</scope>
    <source>
        <strain evidence="3 4">LS</strain>
        <tissue evidence="3">Full body</tissue>
    </source>
</reference>
<dbReference type="AlphaFoldDB" id="A0A0L0CJ57"/>
<sequence>MKDTMFSSFSTSLCFILFLFANFVIQVENKSVFGIGTRIIGDQLLLKDILQTPPISLTEEAVIKFNYAIVEPITYIEIESDKNVYAIVNFSYEDNLVEGTISSINGQQQQQHVDGASKPEPFDVLIQIYGFNRTMLNVSPAYILNKDQQFNGVLKPNYQQKSLSLMQEDLNDFDEEYDEDDAIDDDDTDDKDNIEYEEEDEFDDNYDKVIEQGHRQEGDFLVYEINQTSSTTTELPTNHSLTFYYIDIYYITYVKFTIYEHYLYHSINDFGDTYVVEYGHISPTTLKAVVTDHRTTSLFVQMQMYGFHPTALPVDYKPFLSNSQTSPATARPISSLRKLQILMNSQQSSANAQQQPPTELGHQISPHNNNSNNNNCMQQVLSASSNNIGNDCL</sequence>
<keyword evidence="4" id="KW-1185">Reference proteome</keyword>
<evidence type="ECO:0008006" key="5">
    <source>
        <dbReference type="Google" id="ProtNLM"/>
    </source>
</evidence>
<name>A0A0L0CJ57_LUCCU</name>
<proteinExistence type="predicted"/>
<dbReference type="Proteomes" id="UP000037069">
    <property type="component" value="Unassembled WGS sequence"/>
</dbReference>
<accession>A0A0L0CJ57</accession>
<protein>
    <recommendedName>
        <fullName evidence="5">DUF4794 domain-containing protein</fullName>
    </recommendedName>
</protein>
<feature type="compositionally biased region" description="Low complexity" evidence="1">
    <location>
        <begin position="346"/>
        <end position="355"/>
    </location>
</feature>
<feature type="non-terminal residue" evidence="3">
    <location>
        <position position="393"/>
    </location>
</feature>
<feature type="signal peptide" evidence="2">
    <location>
        <begin position="1"/>
        <end position="29"/>
    </location>
</feature>
<feature type="region of interest" description="Disordered" evidence="1">
    <location>
        <begin position="346"/>
        <end position="377"/>
    </location>
</feature>
<evidence type="ECO:0000313" key="4">
    <source>
        <dbReference type="Proteomes" id="UP000037069"/>
    </source>
</evidence>
<evidence type="ECO:0000313" key="3">
    <source>
        <dbReference type="EMBL" id="KNC32257.1"/>
    </source>
</evidence>
<comment type="caution">
    <text evidence="3">The sequence shown here is derived from an EMBL/GenBank/DDBJ whole genome shotgun (WGS) entry which is preliminary data.</text>
</comment>
<feature type="chain" id="PRO_5005536416" description="DUF4794 domain-containing protein" evidence="2">
    <location>
        <begin position="30"/>
        <end position="393"/>
    </location>
</feature>
<evidence type="ECO:0000256" key="2">
    <source>
        <dbReference type="SAM" id="SignalP"/>
    </source>
</evidence>
<dbReference type="OMA" id="VVFYYID"/>
<evidence type="ECO:0000256" key="1">
    <source>
        <dbReference type="SAM" id="MobiDB-lite"/>
    </source>
</evidence>